<feature type="domain" description="3-hydroxyisobutyrate dehydrogenase-like NAD-binding" evidence="6">
    <location>
        <begin position="164"/>
        <end position="284"/>
    </location>
</feature>
<evidence type="ECO:0000313" key="7">
    <source>
        <dbReference type="EMBL" id="SNR56105.1"/>
    </source>
</evidence>
<evidence type="ECO:0000256" key="4">
    <source>
        <dbReference type="PIRSR" id="PIRSR000103-1"/>
    </source>
</evidence>
<dbReference type="RefSeq" id="WP_089311808.1">
    <property type="nucleotide sequence ID" value="NZ_FZNP01000004.1"/>
</dbReference>
<keyword evidence="8" id="KW-1185">Reference proteome</keyword>
<feature type="active site" evidence="4">
    <location>
        <position position="170"/>
    </location>
</feature>
<evidence type="ECO:0000313" key="8">
    <source>
        <dbReference type="Proteomes" id="UP000198420"/>
    </source>
</evidence>
<accession>A0A238XAN7</accession>
<comment type="similarity">
    <text evidence="1">Belongs to the HIBADH-related family.</text>
</comment>
<dbReference type="InterPro" id="IPR006115">
    <property type="entry name" value="6PGDH_NADP-bd"/>
</dbReference>
<dbReference type="Pfam" id="PF14833">
    <property type="entry name" value="NAD_binding_11"/>
    <property type="match status" value="1"/>
</dbReference>
<dbReference type="PANTHER" id="PTHR43060:SF15">
    <property type="entry name" value="3-HYDROXYISOBUTYRATE DEHYDROGENASE-LIKE 1, MITOCHONDRIAL-RELATED"/>
    <property type="match status" value="1"/>
</dbReference>
<dbReference type="InterPro" id="IPR036291">
    <property type="entry name" value="NAD(P)-bd_dom_sf"/>
</dbReference>
<dbReference type="GO" id="GO:0051287">
    <property type="term" value="F:NAD binding"/>
    <property type="evidence" value="ECO:0007669"/>
    <property type="project" value="InterPro"/>
</dbReference>
<name>A0A238XAN7_9ACTN</name>
<dbReference type="SUPFAM" id="SSF51735">
    <property type="entry name" value="NAD(P)-binding Rossmann-fold domains"/>
    <property type="match status" value="1"/>
</dbReference>
<dbReference type="PANTHER" id="PTHR43060">
    <property type="entry name" value="3-HYDROXYISOBUTYRATE DEHYDROGENASE-LIKE 1, MITOCHONDRIAL-RELATED"/>
    <property type="match status" value="1"/>
</dbReference>
<dbReference type="EMBL" id="FZNP01000004">
    <property type="protein sequence ID" value="SNR56105.1"/>
    <property type="molecule type" value="Genomic_DNA"/>
</dbReference>
<dbReference type="SUPFAM" id="SSF48179">
    <property type="entry name" value="6-phosphogluconate dehydrogenase C-terminal domain-like"/>
    <property type="match status" value="1"/>
</dbReference>
<evidence type="ECO:0000259" key="5">
    <source>
        <dbReference type="Pfam" id="PF03446"/>
    </source>
</evidence>
<keyword evidence="2" id="KW-0560">Oxidoreductase</keyword>
<dbReference type="InterPro" id="IPR008927">
    <property type="entry name" value="6-PGluconate_DH-like_C_sf"/>
</dbReference>
<dbReference type="Proteomes" id="UP000198420">
    <property type="component" value="Unassembled WGS sequence"/>
</dbReference>
<dbReference type="OrthoDB" id="3185659at2"/>
<keyword evidence="3" id="KW-0520">NAD</keyword>
<protein>
    <submittedName>
        <fullName evidence="7">3-hydroxyisobutyrate dehydrogenase</fullName>
    </submittedName>
</protein>
<dbReference type="InterPro" id="IPR015815">
    <property type="entry name" value="HIBADH-related"/>
</dbReference>
<evidence type="ECO:0000256" key="1">
    <source>
        <dbReference type="ARBA" id="ARBA00009080"/>
    </source>
</evidence>
<evidence type="ECO:0000256" key="2">
    <source>
        <dbReference type="ARBA" id="ARBA00023002"/>
    </source>
</evidence>
<feature type="domain" description="6-phosphogluconate dehydrogenase NADP-binding" evidence="5">
    <location>
        <begin position="3"/>
        <end position="160"/>
    </location>
</feature>
<gene>
    <name evidence="7" type="ORF">SAMN06265355_104157</name>
</gene>
<reference evidence="8" key="1">
    <citation type="submission" date="2017-06" db="EMBL/GenBank/DDBJ databases">
        <authorList>
            <person name="Varghese N."/>
            <person name="Submissions S."/>
        </authorList>
    </citation>
    <scope>NUCLEOTIDE SEQUENCE [LARGE SCALE GENOMIC DNA]</scope>
    <source>
        <strain evidence="8">DSM 44485</strain>
    </source>
</reference>
<evidence type="ECO:0000256" key="3">
    <source>
        <dbReference type="ARBA" id="ARBA00023027"/>
    </source>
</evidence>
<dbReference type="Gene3D" id="3.40.50.720">
    <property type="entry name" value="NAD(P)-binding Rossmann-like Domain"/>
    <property type="match status" value="1"/>
</dbReference>
<dbReference type="PIRSF" id="PIRSF000103">
    <property type="entry name" value="HIBADH"/>
    <property type="match status" value="1"/>
</dbReference>
<dbReference type="InterPro" id="IPR013328">
    <property type="entry name" value="6PGD_dom2"/>
</dbReference>
<organism evidence="7 8">
    <name type="scientific">Actinomadura mexicana</name>
    <dbReference type="NCBI Taxonomy" id="134959"/>
    <lineage>
        <taxon>Bacteria</taxon>
        <taxon>Bacillati</taxon>
        <taxon>Actinomycetota</taxon>
        <taxon>Actinomycetes</taxon>
        <taxon>Streptosporangiales</taxon>
        <taxon>Thermomonosporaceae</taxon>
        <taxon>Actinomadura</taxon>
    </lineage>
</organism>
<dbReference type="AlphaFoldDB" id="A0A238XAN7"/>
<proteinExistence type="inferred from homology"/>
<evidence type="ECO:0000259" key="6">
    <source>
        <dbReference type="Pfam" id="PF14833"/>
    </source>
</evidence>
<dbReference type="GO" id="GO:0050661">
    <property type="term" value="F:NADP binding"/>
    <property type="evidence" value="ECO:0007669"/>
    <property type="project" value="InterPro"/>
</dbReference>
<sequence>MRDVAFIGAGMMGAPMAWRFVERGGRVRLLDPAPEATAPFRGQALVTVHEDVADLLSGVDTVLLSLPAPAALLDVGARMAAESSGGTVVINTSTTGPAAVREVAATLSAAGMSFVDAPVSGGAAGARQGTLTAIVSGLPDHIARCAPVFDVIAEHVVAVGPEPGQAQVVKLANNLLSLGALAITAEATALTSRAGVPLDVALGALNLGSGRNSATAVKFPQHVLTGSFDFGFPVVGALKDVALFSDLADRLDLPAPLAHAVVDCWRLAVERGYGEQDCTRIATMYEEMAGSPGGKGER</sequence>
<dbReference type="Gene3D" id="1.10.1040.10">
    <property type="entry name" value="N-(1-d-carboxylethyl)-l-norvaline Dehydrogenase, domain 2"/>
    <property type="match status" value="1"/>
</dbReference>
<dbReference type="GO" id="GO:0016491">
    <property type="term" value="F:oxidoreductase activity"/>
    <property type="evidence" value="ECO:0007669"/>
    <property type="project" value="UniProtKB-KW"/>
</dbReference>
<dbReference type="InterPro" id="IPR029154">
    <property type="entry name" value="HIBADH-like_NADP-bd"/>
</dbReference>
<dbReference type="Pfam" id="PF03446">
    <property type="entry name" value="NAD_binding_2"/>
    <property type="match status" value="1"/>
</dbReference>